<dbReference type="EMBL" id="AP024597">
    <property type="protein sequence ID" value="BCU70399.1"/>
    <property type="molecule type" value="Genomic_DNA"/>
</dbReference>
<feature type="region of interest" description="Disordered" evidence="1">
    <location>
        <begin position="410"/>
        <end position="433"/>
    </location>
</feature>
<reference evidence="2 3" key="1">
    <citation type="submission" date="2021-04" db="EMBL/GenBank/DDBJ databases">
        <title>Complete genome sequence of Stygiolobus sp. KN-1.</title>
        <authorList>
            <person name="Nakamura K."/>
            <person name="Sakai H."/>
            <person name="Kurosawa N."/>
        </authorList>
    </citation>
    <scope>NUCLEOTIDE SEQUENCE [LARGE SCALE GENOMIC DNA]</scope>
    <source>
        <strain evidence="2 3">KN-1</strain>
    </source>
</reference>
<dbReference type="PANTHER" id="PTHR40707:SF1">
    <property type="entry name" value="DUF460 DOMAIN-CONTAINING PROTEIN"/>
    <property type="match status" value="1"/>
</dbReference>
<dbReference type="Pfam" id="PF04312">
    <property type="entry name" value="DUF460"/>
    <property type="match status" value="1"/>
</dbReference>
<evidence type="ECO:0000256" key="1">
    <source>
        <dbReference type="SAM" id="MobiDB-lite"/>
    </source>
</evidence>
<dbReference type="Proteomes" id="UP000825123">
    <property type="component" value="Chromosome"/>
</dbReference>
<dbReference type="RefSeq" id="WP_221286996.1">
    <property type="nucleotide sequence ID" value="NZ_AP024597.1"/>
</dbReference>
<sequence length="611" mass="69903">MRVMGIDIEPGQSPSSSRTPSYSIVVVNDKGEIEYKAEAVPLTRILRLAWELRPGKLAVDNIYELAAEEKKLVKILSLFPDRLEVVQVTYVNGTFKDIRDVAREAGIEVQGKPTPIKTAYLAAVLALKGIGTPIKIKENKTKIIISRGRAIGPGGMSSNRYKRNLRGLILRVAKRIKEELDSHGFDYDYSIKRSKAGIERAVFTVYSPRESLYGIVRKMKGHDLRVEIKPVYKSKIEFGDAKKEAKPLIVGIDPGIEVGISIIDLHGNPLLLISRRNIDREDIIDIVRKHGKPILIATDVTPVPDTVKKIASTLNSKLFVPDRRLGMDEKMLMVDKYSTQYGIKIDDPHVRDSLAAALKAYYEISHKLNHARGLLRRMDIEVDEDKVLECVIGGKTINECIEKEIEKEIEDNESERQPQFSAVSHNTDNNNQIESLQEENIQLKREIDKLRRKIRDLAFQNTLLQKRIDEIKMMYNKELQKERKIYELKLEIENYIKSLNSLKEQLENEKIENKELLSIIEGLAASKLTVVKVSDLPSYLQINTSEKKIILLGEEVNNSLVKLFLADSIIIERDLIKDIETLYREKIIAESENLDLRRLLDDYRRSRFRTK</sequence>
<gene>
    <name evidence="2" type="ORF">KN1_16960</name>
</gene>
<evidence type="ECO:0000313" key="3">
    <source>
        <dbReference type="Proteomes" id="UP000825123"/>
    </source>
</evidence>
<organism evidence="2 3">
    <name type="scientific">Stygiolobus caldivivus</name>
    <dbReference type="NCBI Taxonomy" id="2824673"/>
    <lineage>
        <taxon>Archaea</taxon>
        <taxon>Thermoproteota</taxon>
        <taxon>Thermoprotei</taxon>
        <taxon>Sulfolobales</taxon>
        <taxon>Sulfolobaceae</taxon>
        <taxon>Stygiolobus</taxon>
    </lineage>
</organism>
<feature type="region of interest" description="Disordered" evidence="1">
    <location>
        <begin position="1"/>
        <end position="20"/>
    </location>
</feature>
<dbReference type="AlphaFoldDB" id="A0A8D5U6V1"/>
<accession>A0A8D5U6V1</accession>
<evidence type="ECO:0000313" key="2">
    <source>
        <dbReference type="EMBL" id="BCU70399.1"/>
    </source>
</evidence>
<dbReference type="PANTHER" id="PTHR40707">
    <property type="entry name" value="POSSIBLE NUCLEASE OF RNASE H FOLD, RUVC/YQGF FAMILY"/>
    <property type="match status" value="1"/>
</dbReference>
<proteinExistence type="predicted"/>
<evidence type="ECO:0008006" key="4">
    <source>
        <dbReference type="Google" id="ProtNLM"/>
    </source>
</evidence>
<name>A0A8D5U6V1_9CREN</name>
<feature type="compositionally biased region" description="Polar residues" evidence="1">
    <location>
        <begin position="417"/>
        <end position="433"/>
    </location>
</feature>
<feature type="compositionally biased region" description="Low complexity" evidence="1">
    <location>
        <begin position="10"/>
        <end position="20"/>
    </location>
</feature>
<dbReference type="GeneID" id="66163417"/>
<protein>
    <recommendedName>
        <fullName evidence="4">DUF460 domain-containing protein</fullName>
    </recommendedName>
</protein>
<dbReference type="InterPro" id="IPR007408">
    <property type="entry name" value="DUF460"/>
</dbReference>
<keyword evidence="3" id="KW-1185">Reference proteome</keyword>
<dbReference type="KEGG" id="csty:KN1_16960"/>